<dbReference type="AlphaFoldDB" id="A0A3S9MXN8"/>
<feature type="domain" description="RagB/SusD" evidence="7">
    <location>
        <begin position="356"/>
        <end position="481"/>
    </location>
</feature>
<evidence type="ECO:0000259" key="7">
    <source>
        <dbReference type="Pfam" id="PF07980"/>
    </source>
</evidence>
<comment type="subcellular location">
    <subcellularLocation>
        <location evidence="1">Cell outer membrane</location>
    </subcellularLocation>
</comment>
<evidence type="ECO:0000313" key="9">
    <source>
        <dbReference type="EMBL" id="AZQ43960.1"/>
    </source>
</evidence>
<dbReference type="EMBL" id="CP034549">
    <property type="protein sequence ID" value="AZQ43960.1"/>
    <property type="molecule type" value="Genomic_DNA"/>
</dbReference>
<dbReference type="RefSeq" id="WP_126446921.1">
    <property type="nucleotide sequence ID" value="NZ_CP034549.1"/>
</dbReference>
<dbReference type="OrthoDB" id="630434at2"/>
<evidence type="ECO:0000256" key="5">
    <source>
        <dbReference type="ARBA" id="ARBA00023237"/>
    </source>
</evidence>
<keyword evidence="5" id="KW-0998">Cell outer membrane</keyword>
<dbReference type="InterPro" id="IPR011990">
    <property type="entry name" value="TPR-like_helical_dom_sf"/>
</dbReference>
<dbReference type="InterPro" id="IPR012944">
    <property type="entry name" value="SusD_RagB_dom"/>
</dbReference>
<dbReference type="Gene3D" id="1.25.40.390">
    <property type="match status" value="1"/>
</dbReference>
<dbReference type="Pfam" id="PF14322">
    <property type="entry name" value="SusD-like_3"/>
    <property type="match status" value="1"/>
</dbReference>
<dbReference type="Pfam" id="PF07980">
    <property type="entry name" value="SusD_RagB"/>
    <property type="match status" value="1"/>
</dbReference>
<dbReference type="KEGG" id="noj:EJ995_06830"/>
<evidence type="ECO:0000259" key="8">
    <source>
        <dbReference type="Pfam" id="PF14322"/>
    </source>
</evidence>
<dbReference type="PROSITE" id="PS51257">
    <property type="entry name" value="PROKAR_LIPOPROTEIN"/>
    <property type="match status" value="1"/>
</dbReference>
<dbReference type="GO" id="GO:0009279">
    <property type="term" value="C:cell outer membrane"/>
    <property type="evidence" value="ECO:0007669"/>
    <property type="project" value="UniProtKB-SubCell"/>
</dbReference>
<dbReference type="Proteomes" id="UP000279600">
    <property type="component" value="Chromosome"/>
</dbReference>
<dbReference type="Gene3D" id="1.25.40.900">
    <property type="match status" value="1"/>
</dbReference>
<evidence type="ECO:0000256" key="6">
    <source>
        <dbReference type="SAM" id="SignalP"/>
    </source>
</evidence>
<evidence type="ECO:0000313" key="10">
    <source>
        <dbReference type="Proteomes" id="UP000279600"/>
    </source>
</evidence>
<feature type="chain" id="PRO_5019099034" evidence="6">
    <location>
        <begin position="22"/>
        <end position="481"/>
    </location>
</feature>
<feature type="domain" description="SusD-like N-terminal" evidence="8">
    <location>
        <begin position="19"/>
        <end position="214"/>
    </location>
</feature>
<gene>
    <name evidence="9" type="ORF">EJ995_06830</name>
</gene>
<dbReference type="SUPFAM" id="SSF48452">
    <property type="entry name" value="TPR-like"/>
    <property type="match status" value="1"/>
</dbReference>
<evidence type="ECO:0000256" key="1">
    <source>
        <dbReference type="ARBA" id="ARBA00004442"/>
    </source>
</evidence>
<comment type="similarity">
    <text evidence="2">Belongs to the SusD family.</text>
</comment>
<keyword evidence="10" id="KW-1185">Reference proteome</keyword>
<evidence type="ECO:0000256" key="4">
    <source>
        <dbReference type="ARBA" id="ARBA00023136"/>
    </source>
</evidence>
<keyword evidence="4" id="KW-0472">Membrane</keyword>
<proteinExistence type="inferred from homology"/>
<feature type="signal peptide" evidence="6">
    <location>
        <begin position="1"/>
        <end position="21"/>
    </location>
</feature>
<name>A0A3S9MXN8_9FLAO</name>
<keyword evidence="3 6" id="KW-0732">Signal</keyword>
<evidence type="ECO:0000256" key="3">
    <source>
        <dbReference type="ARBA" id="ARBA00022729"/>
    </source>
</evidence>
<dbReference type="InterPro" id="IPR033985">
    <property type="entry name" value="SusD-like_N"/>
</dbReference>
<accession>A0A3S9MXN8</accession>
<evidence type="ECO:0000256" key="2">
    <source>
        <dbReference type="ARBA" id="ARBA00006275"/>
    </source>
</evidence>
<organism evidence="9 10">
    <name type="scientific">Nonlabens ponticola</name>
    <dbReference type="NCBI Taxonomy" id="2496866"/>
    <lineage>
        <taxon>Bacteria</taxon>
        <taxon>Pseudomonadati</taxon>
        <taxon>Bacteroidota</taxon>
        <taxon>Flavobacteriia</taxon>
        <taxon>Flavobacteriales</taxon>
        <taxon>Flavobacteriaceae</taxon>
        <taxon>Nonlabens</taxon>
    </lineage>
</organism>
<sequence length="481" mass="55176">MRNRLLYISLIIMLASCSDFLDVEPDEQVSISEQLSTQEGVEEAVSGIYFSIEAQLSGFVHTYPGITGGNITFAPRISNRELEVPSDIDLTYNFESREDSFDFESYYDNGYDDINAINLILANIDSFEFLTDGQRDQLEAEMLTARALSHYQLSLLFSQNRNFTSDGSHLGIVYNTRQLEASIDFPARNTVNEVYELLQADLERALELFTGTSFLDVGPERSYFNETNTRAIYARVALQYNDWETAAFQANEVISNSNVSLTSQDQYVDQWLTDQDLNEGLLTFSAPQTSEGDVSSSVSAYYLFTNQNIYNRFVASDDLLDLFEDDDIRRELYQEQTLPTSRFGEIEFEDYNFSLKYQEDNATTFIRLSEMYLIHAEALARLNTDNGLALSRLNDIRNRAGIESLDSTDNLLEEIFLERRREVAFESQLLYDLMRYEKDIERDQGCLSNVCNLSYPSPFFILPIPEESVINNENMIQNEGY</sequence>
<reference evidence="9 10" key="1">
    <citation type="submission" date="2018-12" db="EMBL/GenBank/DDBJ databases">
        <title>Complete genome of Nonlabens sp. MJ115.</title>
        <authorList>
            <person name="Choi H.S."/>
            <person name="Jung J."/>
        </authorList>
    </citation>
    <scope>NUCLEOTIDE SEQUENCE [LARGE SCALE GENOMIC DNA]</scope>
    <source>
        <strain evidence="9 10">MJ115</strain>
    </source>
</reference>
<protein>
    <submittedName>
        <fullName evidence="9">RagB/SusD family nutrient uptake outer membrane protein</fullName>
    </submittedName>
</protein>
<dbReference type="Gene3D" id="2.20.20.130">
    <property type="match status" value="1"/>
</dbReference>